<evidence type="ECO:0000313" key="2">
    <source>
        <dbReference type="Proteomes" id="UP000812287"/>
    </source>
</evidence>
<accession>A0A9P7VI72</accession>
<sequence>MHFLVVSLRYWKDNPEGSTLHYQKTDRHITKKTPIMVQPVGSRVEFGRLAAFLLLQCDGHHQTIETLKANEASNSTLAIPGPSRTLLKISMFATKRHQATKIWCISYNQEGETRSGSNVAVNRQRGALESSSLESMEAYCASFVVRISSADTSSSIAGMPSMLRRTMATTLKIDRALKKVVALLGTKVFERRDHLVCETGIRPAKREGSKYNSYIGEKPFHPFQYSVGPITE</sequence>
<dbReference type="EMBL" id="MU250564">
    <property type="protein sequence ID" value="KAG7440997.1"/>
    <property type="molecule type" value="Genomic_DNA"/>
</dbReference>
<dbReference type="Proteomes" id="UP000812287">
    <property type="component" value="Unassembled WGS sequence"/>
</dbReference>
<keyword evidence="2" id="KW-1185">Reference proteome</keyword>
<comment type="caution">
    <text evidence="1">The sequence shown here is derived from an EMBL/GenBank/DDBJ whole genome shotgun (WGS) entry which is preliminary data.</text>
</comment>
<protein>
    <submittedName>
        <fullName evidence="1">Uncharacterized protein</fullName>
    </submittedName>
</protein>
<dbReference type="AlphaFoldDB" id="A0A9P7VI72"/>
<gene>
    <name evidence="1" type="ORF">BT62DRAFT_923588</name>
</gene>
<name>A0A9P7VI72_9AGAR</name>
<proteinExistence type="predicted"/>
<dbReference type="GeneID" id="66106827"/>
<reference evidence="1" key="1">
    <citation type="submission" date="2020-11" db="EMBL/GenBank/DDBJ databases">
        <title>Adaptations for nitrogen fixation in a non-lichenized fungal sporocarp promotes dispersal by wood-feeding termites.</title>
        <authorList>
            <consortium name="DOE Joint Genome Institute"/>
            <person name="Koch R.A."/>
            <person name="Yoon G."/>
            <person name="Arayal U."/>
            <person name="Lail K."/>
            <person name="Amirebrahimi M."/>
            <person name="Labutti K."/>
            <person name="Lipzen A."/>
            <person name="Riley R."/>
            <person name="Barry K."/>
            <person name="Henrissat B."/>
            <person name="Grigoriev I.V."/>
            <person name="Herr J.R."/>
            <person name="Aime M.C."/>
        </authorList>
    </citation>
    <scope>NUCLEOTIDE SEQUENCE</scope>
    <source>
        <strain evidence="1">MCA 3950</strain>
    </source>
</reference>
<organism evidence="1 2">
    <name type="scientific">Guyanagaster necrorhizus</name>
    <dbReference type="NCBI Taxonomy" id="856835"/>
    <lineage>
        <taxon>Eukaryota</taxon>
        <taxon>Fungi</taxon>
        <taxon>Dikarya</taxon>
        <taxon>Basidiomycota</taxon>
        <taxon>Agaricomycotina</taxon>
        <taxon>Agaricomycetes</taxon>
        <taxon>Agaricomycetidae</taxon>
        <taxon>Agaricales</taxon>
        <taxon>Marasmiineae</taxon>
        <taxon>Physalacriaceae</taxon>
        <taxon>Guyanagaster</taxon>
    </lineage>
</organism>
<evidence type="ECO:0000313" key="1">
    <source>
        <dbReference type="EMBL" id="KAG7440997.1"/>
    </source>
</evidence>
<dbReference type="RefSeq" id="XP_043034497.1">
    <property type="nucleotide sequence ID" value="XM_043184530.1"/>
</dbReference>